<protein>
    <submittedName>
        <fullName evidence="2">Uncharacterized protein</fullName>
    </submittedName>
</protein>
<proteinExistence type="predicted"/>
<dbReference type="RefSeq" id="WP_185084071.1">
    <property type="nucleotide sequence ID" value="NZ_JACHJB010000001.1"/>
</dbReference>
<gene>
    <name evidence="2" type="ORF">FHU36_002757</name>
</gene>
<evidence type="ECO:0000313" key="3">
    <source>
        <dbReference type="Proteomes" id="UP000583800"/>
    </source>
</evidence>
<organism evidence="2 3">
    <name type="scientific">Nonomuraea muscovyensis</name>
    <dbReference type="NCBI Taxonomy" id="1124761"/>
    <lineage>
        <taxon>Bacteria</taxon>
        <taxon>Bacillati</taxon>
        <taxon>Actinomycetota</taxon>
        <taxon>Actinomycetes</taxon>
        <taxon>Streptosporangiales</taxon>
        <taxon>Streptosporangiaceae</taxon>
        <taxon>Nonomuraea</taxon>
    </lineage>
</organism>
<evidence type="ECO:0000313" key="2">
    <source>
        <dbReference type="EMBL" id="MBB6346248.1"/>
    </source>
</evidence>
<feature type="region of interest" description="Disordered" evidence="1">
    <location>
        <begin position="1"/>
        <end position="75"/>
    </location>
</feature>
<dbReference type="EMBL" id="JACHJB010000001">
    <property type="protein sequence ID" value="MBB6346248.1"/>
    <property type="molecule type" value="Genomic_DNA"/>
</dbReference>
<evidence type="ECO:0000256" key="1">
    <source>
        <dbReference type="SAM" id="MobiDB-lite"/>
    </source>
</evidence>
<sequence length="209" mass="22903">MDHREAPLPALRHPKGAGGPAQHAPHLLSGDRSDSGRSERCRPGDEARLRDVGTQPRRDPIISSDSFSPWEDRARPARRRVTEAALLGARDQSLADIAQWTCPHGQHAGHGCVTCYHASAEVDPALPLWEVAAWFTTERPIPIRALQDVHRHDRDLALTQPSTPLVYLLSAQVRAALGAEAVAGVVGFLVQNRHIVDEFTVTEIRATHS</sequence>
<keyword evidence="3" id="KW-1185">Reference proteome</keyword>
<name>A0A7X0EW77_9ACTN</name>
<dbReference type="AlphaFoldDB" id="A0A7X0EW77"/>
<feature type="compositionally biased region" description="Basic and acidic residues" evidence="1">
    <location>
        <begin position="29"/>
        <end position="60"/>
    </location>
</feature>
<accession>A0A7X0EW77</accession>
<reference evidence="2 3" key="1">
    <citation type="submission" date="2020-08" db="EMBL/GenBank/DDBJ databases">
        <title>Sequencing the genomes of 1000 actinobacteria strains.</title>
        <authorList>
            <person name="Klenk H.-P."/>
        </authorList>
    </citation>
    <scope>NUCLEOTIDE SEQUENCE [LARGE SCALE GENOMIC DNA]</scope>
    <source>
        <strain evidence="2 3">DSM 45913</strain>
    </source>
</reference>
<dbReference type="Proteomes" id="UP000583800">
    <property type="component" value="Unassembled WGS sequence"/>
</dbReference>
<comment type="caution">
    <text evidence="2">The sequence shown here is derived from an EMBL/GenBank/DDBJ whole genome shotgun (WGS) entry which is preliminary data.</text>
</comment>